<gene>
    <name evidence="1" type="ORF">MILVUS5_LOCUS33354</name>
</gene>
<comment type="caution">
    <text evidence="1">The sequence shown here is derived from an EMBL/GenBank/DDBJ whole genome shotgun (WGS) entry which is preliminary data.</text>
</comment>
<evidence type="ECO:0000313" key="2">
    <source>
        <dbReference type="Proteomes" id="UP001177021"/>
    </source>
</evidence>
<protein>
    <submittedName>
        <fullName evidence="1">Uncharacterized protein</fullName>
    </submittedName>
</protein>
<keyword evidence="2" id="KW-1185">Reference proteome</keyword>
<name>A0ACB0LKB3_TRIPR</name>
<organism evidence="1 2">
    <name type="scientific">Trifolium pratense</name>
    <name type="common">Red clover</name>
    <dbReference type="NCBI Taxonomy" id="57577"/>
    <lineage>
        <taxon>Eukaryota</taxon>
        <taxon>Viridiplantae</taxon>
        <taxon>Streptophyta</taxon>
        <taxon>Embryophyta</taxon>
        <taxon>Tracheophyta</taxon>
        <taxon>Spermatophyta</taxon>
        <taxon>Magnoliopsida</taxon>
        <taxon>eudicotyledons</taxon>
        <taxon>Gunneridae</taxon>
        <taxon>Pentapetalae</taxon>
        <taxon>rosids</taxon>
        <taxon>fabids</taxon>
        <taxon>Fabales</taxon>
        <taxon>Fabaceae</taxon>
        <taxon>Papilionoideae</taxon>
        <taxon>50 kb inversion clade</taxon>
        <taxon>NPAAA clade</taxon>
        <taxon>Hologalegina</taxon>
        <taxon>IRL clade</taxon>
        <taxon>Trifolieae</taxon>
        <taxon>Trifolium</taxon>
    </lineage>
</organism>
<dbReference type="EMBL" id="CASHSV030000615">
    <property type="protein sequence ID" value="CAJ2669083.1"/>
    <property type="molecule type" value="Genomic_DNA"/>
</dbReference>
<dbReference type="Proteomes" id="UP001177021">
    <property type="component" value="Unassembled WGS sequence"/>
</dbReference>
<proteinExistence type="predicted"/>
<evidence type="ECO:0000313" key="1">
    <source>
        <dbReference type="EMBL" id="CAJ2669083.1"/>
    </source>
</evidence>
<reference evidence="1" key="1">
    <citation type="submission" date="2023-10" db="EMBL/GenBank/DDBJ databases">
        <authorList>
            <person name="Rodriguez Cubillos JULIANA M."/>
            <person name="De Vega J."/>
        </authorList>
    </citation>
    <scope>NUCLEOTIDE SEQUENCE</scope>
</reference>
<sequence>MMAEECVHVPVVSDEVTMSRVVHLRRPSAGNNEVKVVPHYRRASIGSCHDFCKYGKNIAIEPNKRSFIPKLAERKQLLQSSQKNIGEVIVSSGVKLQASADSEPTKMPLHKRRASADSRVQGTNASDITKVIKTGPGRLVQPDSEVVVNKAKQSLPLRDVQNSSTYKTRRQEISSISKRVGASSISTSKKEEPLLKSTSMKTRTSQMAKTLSKSTSMKTRTSMNLNSIKVVSPRASLSSKSSQKRIAGININKSLKTASRVKNHPLPRKVESEGQCNEVEEKTLYVIIENEDQTFQSDQNENLDIELSSNAQEDQEEPKYATNELEEESCLGNNGKANMDNSEILALEVEENEKPQKGETENSEILDMEVEENEKPQKGETENSEIMDLEVEENEKPQKSETENSEILDLEVEENEKPQTGETENLAETEIEKSSPRKLKFGRGKVSEDNASDVKVDSDETVAITGVEKVVLRHQDLKGKKDEQLLSNNMIEETASKLVEIQRSKVKALVGAFETLISLNEKKN</sequence>
<accession>A0ACB0LKB3</accession>